<keyword evidence="2" id="KW-1133">Transmembrane helix</keyword>
<feature type="compositionally biased region" description="Polar residues" evidence="1">
    <location>
        <begin position="310"/>
        <end position="328"/>
    </location>
</feature>
<dbReference type="PANTHER" id="PTHR40465">
    <property type="entry name" value="CHROMOSOME 1, WHOLE GENOME SHOTGUN SEQUENCE"/>
    <property type="match status" value="1"/>
</dbReference>
<feature type="transmembrane region" description="Helical" evidence="2">
    <location>
        <begin position="194"/>
        <end position="215"/>
    </location>
</feature>
<dbReference type="Pfam" id="PF20152">
    <property type="entry name" value="DUF6534"/>
    <property type="match status" value="1"/>
</dbReference>
<feature type="domain" description="DUF6534" evidence="3">
    <location>
        <begin position="153"/>
        <end position="219"/>
    </location>
</feature>
<feature type="transmembrane region" description="Helical" evidence="2">
    <location>
        <begin position="165"/>
        <end position="188"/>
    </location>
</feature>
<evidence type="ECO:0000256" key="2">
    <source>
        <dbReference type="SAM" id="Phobius"/>
    </source>
</evidence>
<feature type="transmembrane region" description="Helical" evidence="2">
    <location>
        <begin position="56"/>
        <end position="74"/>
    </location>
</feature>
<evidence type="ECO:0000313" key="5">
    <source>
        <dbReference type="Proteomes" id="UP000076722"/>
    </source>
</evidence>
<protein>
    <recommendedName>
        <fullName evidence="3">DUF6534 domain-containing protein</fullName>
    </recommendedName>
</protein>
<feature type="compositionally biased region" description="Basic and acidic residues" evidence="1">
    <location>
        <begin position="296"/>
        <end position="305"/>
    </location>
</feature>
<dbReference type="EMBL" id="KV419427">
    <property type="protein sequence ID" value="KZS89464.1"/>
    <property type="molecule type" value="Genomic_DNA"/>
</dbReference>
<dbReference type="Proteomes" id="UP000076722">
    <property type="component" value="Unassembled WGS sequence"/>
</dbReference>
<proteinExistence type="predicted"/>
<feature type="region of interest" description="Disordered" evidence="1">
    <location>
        <begin position="296"/>
        <end position="328"/>
    </location>
</feature>
<evidence type="ECO:0000259" key="3">
    <source>
        <dbReference type="Pfam" id="PF20152"/>
    </source>
</evidence>
<evidence type="ECO:0000313" key="4">
    <source>
        <dbReference type="EMBL" id="KZS89464.1"/>
    </source>
</evidence>
<feature type="transmembrane region" description="Helical" evidence="2">
    <location>
        <begin position="12"/>
        <end position="36"/>
    </location>
</feature>
<reference evidence="4 5" key="1">
    <citation type="journal article" date="2016" name="Mol. Biol. Evol.">
        <title>Comparative Genomics of Early-Diverging Mushroom-Forming Fungi Provides Insights into the Origins of Lignocellulose Decay Capabilities.</title>
        <authorList>
            <person name="Nagy L.G."/>
            <person name="Riley R."/>
            <person name="Tritt A."/>
            <person name="Adam C."/>
            <person name="Daum C."/>
            <person name="Floudas D."/>
            <person name="Sun H."/>
            <person name="Yadav J.S."/>
            <person name="Pangilinan J."/>
            <person name="Larsson K.H."/>
            <person name="Matsuura K."/>
            <person name="Barry K."/>
            <person name="Labutti K."/>
            <person name="Kuo R."/>
            <person name="Ohm R.A."/>
            <person name="Bhattacharya S.S."/>
            <person name="Shirouzu T."/>
            <person name="Yoshinaga Y."/>
            <person name="Martin F.M."/>
            <person name="Grigoriev I.V."/>
            <person name="Hibbett D.S."/>
        </authorList>
    </citation>
    <scope>NUCLEOTIDE SEQUENCE [LARGE SCALE GENOMIC DNA]</scope>
    <source>
        <strain evidence="4 5">HHB9708</strain>
    </source>
</reference>
<keyword evidence="5" id="KW-1185">Reference proteome</keyword>
<accession>A0A164Q9Y8</accession>
<feature type="compositionally biased region" description="Low complexity" evidence="1">
    <location>
        <begin position="238"/>
        <end position="254"/>
    </location>
</feature>
<gene>
    <name evidence="4" type="ORF">SISNIDRAFT_489147</name>
</gene>
<keyword evidence="2" id="KW-0812">Transmembrane</keyword>
<keyword evidence="2" id="KW-0472">Membrane</keyword>
<feature type="region of interest" description="Disordered" evidence="1">
    <location>
        <begin position="234"/>
        <end position="269"/>
    </location>
</feature>
<evidence type="ECO:0000256" key="1">
    <source>
        <dbReference type="SAM" id="MobiDB-lite"/>
    </source>
</evidence>
<dbReference type="PANTHER" id="PTHR40465:SF1">
    <property type="entry name" value="DUF6534 DOMAIN-CONTAINING PROTEIN"/>
    <property type="match status" value="1"/>
</dbReference>
<name>A0A164Q9Y8_9AGAM</name>
<dbReference type="InterPro" id="IPR045339">
    <property type="entry name" value="DUF6534"/>
</dbReference>
<sequence>MLPPVEGLSTSFGLVIGLMALEFLHLAFCWHFQWFYFNAAFVDPDLLFKSVWSSVLTVPTTFLVGVLCHCFFIVRLWKISGRSRLVCGFIAALELGTSATQLMYTIRLFQLPSWLNINTELKTFMTVTLGLVSNRVSTVSIRASLGNAKVNLMLNCRTDNIISHLVYYTISNGLLTSAGDAVVLGLYLAHPESLAYLAVFEVLSKVYVIAILTSLNNRSELRTQCRTGDLEMYRDQISSPLRPSPLRTPLSGRSWPGITSPYKAETPQSPLKKFIRNSESGDATSPFPVIRIEKTIESHTDDEIFGRGATKSTSETDTASNGSSPENF</sequence>
<organism evidence="4 5">
    <name type="scientific">Sistotremastrum niveocremeum HHB9708</name>
    <dbReference type="NCBI Taxonomy" id="1314777"/>
    <lineage>
        <taxon>Eukaryota</taxon>
        <taxon>Fungi</taxon>
        <taxon>Dikarya</taxon>
        <taxon>Basidiomycota</taxon>
        <taxon>Agaricomycotina</taxon>
        <taxon>Agaricomycetes</taxon>
        <taxon>Sistotremastrales</taxon>
        <taxon>Sistotremastraceae</taxon>
        <taxon>Sertulicium</taxon>
        <taxon>Sertulicium niveocremeum</taxon>
    </lineage>
</organism>
<dbReference type="AlphaFoldDB" id="A0A164Q9Y8"/>